<dbReference type="SUPFAM" id="SSF88946">
    <property type="entry name" value="Sigma2 domain of RNA polymerase sigma factors"/>
    <property type="match status" value="1"/>
</dbReference>
<dbReference type="Gene3D" id="1.10.10.10">
    <property type="entry name" value="Winged helix-like DNA-binding domain superfamily/Winged helix DNA-binding domain"/>
    <property type="match status" value="1"/>
</dbReference>
<comment type="similarity">
    <text evidence="1">Belongs to the sigma-70 factor family. ECF subfamily.</text>
</comment>
<proteinExistence type="inferred from homology"/>
<dbReference type="Gene3D" id="1.10.1740.10">
    <property type="match status" value="1"/>
</dbReference>
<dbReference type="PANTHER" id="PTHR43133:SF32">
    <property type="entry name" value="BLR3042 PROTEIN"/>
    <property type="match status" value="1"/>
</dbReference>
<dbReference type="RefSeq" id="WP_105514666.1">
    <property type="nucleotide sequence ID" value="NZ_PVEP01000003.1"/>
</dbReference>
<dbReference type="PANTHER" id="PTHR43133">
    <property type="entry name" value="RNA POLYMERASE ECF-TYPE SIGMA FACTO"/>
    <property type="match status" value="1"/>
</dbReference>
<comment type="caution">
    <text evidence="7">The sequence shown here is derived from an EMBL/GenBank/DDBJ whole genome shotgun (WGS) entry which is preliminary data.</text>
</comment>
<sequence>MGVNAKENSVDELVAAIAVGDRLAFDTLYRRLERPLYRFLILKLNDPHRSSDVLHDVFLEVWRSAAAFRGQSKAQTWIFAIAWRKAMEVHRKGERVTYQESLPDQIDESPDAATALSAAEDATAVRACLKGLSEEHRMVLELTFFEEMSYPDIGAVMGIPEGTVKSRVYHAKQLMLRCLSAKGAVRGSGRNG</sequence>
<dbReference type="InterPro" id="IPR007627">
    <property type="entry name" value="RNA_pol_sigma70_r2"/>
</dbReference>
<evidence type="ECO:0000259" key="5">
    <source>
        <dbReference type="Pfam" id="PF04542"/>
    </source>
</evidence>
<protein>
    <submittedName>
        <fullName evidence="7">RNA polymerase sigma-70 factor (ECF subfamily)</fullName>
    </submittedName>
</protein>
<evidence type="ECO:0000259" key="6">
    <source>
        <dbReference type="Pfam" id="PF08281"/>
    </source>
</evidence>
<dbReference type="OrthoDB" id="9803470at2"/>
<keyword evidence="4" id="KW-0804">Transcription</keyword>
<dbReference type="InterPro" id="IPR039425">
    <property type="entry name" value="RNA_pol_sigma-70-like"/>
</dbReference>
<accession>A0A2S8S909</accession>
<evidence type="ECO:0000256" key="2">
    <source>
        <dbReference type="ARBA" id="ARBA00023015"/>
    </source>
</evidence>
<dbReference type="GO" id="GO:0006352">
    <property type="term" value="P:DNA-templated transcription initiation"/>
    <property type="evidence" value="ECO:0007669"/>
    <property type="project" value="InterPro"/>
</dbReference>
<dbReference type="GO" id="GO:0016987">
    <property type="term" value="F:sigma factor activity"/>
    <property type="evidence" value="ECO:0007669"/>
    <property type="project" value="UniProtKB-KW"/>
</dbReference>
<evidence type="ECO:0000313" key="8">
    <source>
        <dbReference type="Proteomes" id="UP000238338"/>
    </source>
</evidence>
<feature type="domain" description="RNA polymerase sigma factor 70 region 4 type 2" evidence="6">
    <location>
        <begin position="124"/>
        <end position="174"/>
    </location>
</feature>
<reference evidence="7 8" key="1">
    <citation type="submission" date="2018-02" db="EMBL/GenBank/DDBJ databases">
        <title>Genomic Encyclopedia of Archaeal and Bacterial Type Strains, Phase II (KMG-II): from individual species to whole genera.</title>
        <authorList>
            <person name="Goeker M."/>
        </authorList>
    </citation>
    <scope>NUCLEOTIDE SEQUENCE [LARGE SCALE GENOMIC DNA]</scope>
    <source>
        <strain evidence="7 8">DSM 18921</strain>
    </source>
</reference>
<dbReference type="CDD" id="cd06171">
    <property type="entry name" value="Sigma70_r4"/>
    <property type="match status" value="1"/>
</dbReference>
<dbReference type="Pfam" id="PF04542">
    <property type="entry name" value="Sigma70_r2"/>
    <property type="match status" value="1"/>
</dbReference>
<dbReference type="EMBL" id="PVEP01000003">
    <property type="protein sequence ID" value="PQV57198.1"/>
    <property type="molecule type" value="Genomic_DNA"/>
</dbReference>
<dbReference type="GO" id="GO:0003677">
    <property type="term" value="F:DNA binding"/>
    <property type="evidence" value="ECO:0007669"/>
    <property type="project" value="InterPro"/>
</dbReference>
<organism evidence="7 8">
    <name type="scientific">Albidovulum denitrificans</name>
    <dbReference type="NCBI Taxonomy" id="404881"/>
    <lineage>
        <taxon>Bacteria</taxon>
        <taxon>Pseudomonadati</taxon>
        <taxon>Pseudomonadota</taxon>
        <taxon>Alphaproteobacteria</taxon>
        <taxon>Rhodobacterales</taxon>
        <taxon>Paracoccaceae</taxon>
        <taxon>Albidovulum</taxon>
    </lineage>
</organism>
<dbReference type="InterPro" id="IPR013324">
    <property type="entry name" value="RNA_pol_sigma_r3/r4-like"/>
</dbReference>
<dbReference type="Pfam" id="PF08281">
    <property type="entry name" value="Sigma70_r4_2"/>
    <property type="match status" value="1"/>
</dbReference>
<dbReference type="InterPro" id="IPR013249">
    <property type="entry name" value="RNA_pol_sigma70_r4_t2"/>
</dbReference>
<evidence type="ECO:0000256" key="1">
    <source>
        <dbReference type="ARBA" id="ARBA00010641"/>
    </source>
</evidence>
<dbReference type="NCBIfam" id="TIGR02937">
    <property type="entry name" value="sigma70-ECF"/>
    <property type="match status" value="1"/>
</dbReference>
<dbReference type="InterPro" id="IPR013325">
    <property type="entry name" value="RNA_pol_sigma_r2"/>
</dbReference>
<name>A0A2S8S909_9RHOB</name>
<keyword evidence="3" id="KW-0731">Sigma factor</keyword>
<evidence type="ECO:0000256" key="4">
    <source>
        <dbReference type="ARBA" id="ARBA00023163"/>
    </source>
</evidence>
<dbReference type="AlphaFoldDB" id="A0A2S8S909"/>
<keyword evidence="8" id="KW-1185">Reference proteome</keyword>
<evidence type="ECO:0000313" key="7">
    <source>
        <dbReference type="EMBL" id="PQV57198.1"/>
    </source>
</evidence>
<dbReference type="Proteomes" id="UP000238338">
    <property type="component" value="Unassembled WGS sequence"/>
</dbReference>
<keyword evidence="2" id="KW-0805">Transcription regulation</keyword>
<feature type="domain" description="RNA polymerase sigma-70 region 2" evidence="5">
    <location>
        <begin position="28"/>
        <end position="95"/>
    </location>
</feature>
<dbReference type="InterPro" id="IPR014284">
    <property type="entry name" value="RNA_pol_sigma-70_dom"/>
</dbReference>
<dbReference type="InterPro" id="IPR036388">
    <property type="entry name" value="WH-like_DNA-bd_sf"/>
</dbReference>
<evidence type="ECO:0000256" key="3">
    <source>
        <dbReference type="ARBA" id="ARBA00023082"/>
    </source>
</evidence>
<dbReference type="SUPFAM" id="SSF88659">
    <property type="entry name" value="Sigma3 and sigma4 domains of RNA polymerase sigma factors"/>
    <property type="match status" value="1"/>
</dbReference>
<gene>
    <name evidence="7" type="ORF">LX70_02059</name>
</gene>